<reference evidence="6" key="1">
    <citation type="journal article" date="2023" name="Commun. Biol.">
        <title>Genome analysis of Parmales, the sister group of diatoms, reveals the evolutionary specialization of diatoms from phago-mixotrophs to photoautotrophs.</title>
        <authorList>
            <person name="Ban H."/>
            <person name="Sato S."/>
            <person name="Yoshikawa S."/>
            <person name="Yamada K."/>
            <person name="Nakamura Y."/>
            <person name="Ichinomiya M."/>
            <person name="Sato N."/>
            <person name="Blanc-Mathieu R."/>
            <person name="Endo H."/>
            <person name="Kuwata A."/>
            <person name="Ogata H."/>
        </authorList>
    </citation>
    <scope>NUCLEOTIDE SEQUENCE [LARGE SCALE GENOMIC DNA]</scope>
</reference>
<dbReference type="InterPro" id="IPR051681">
    <property type="entry name" value="Ser/Thr_Kinases-Pseudokinases"/>
</dbReference>
<feature type="region of interest" description="Disordered" evidence="3">
    <location>
        <begin position="489"/>
        <end position="525"/>
    </location>
</feature>
<dbReference type="InterPro" id="IPR011889">
    <property type="entry name" value="Liste_lipo_26"/>
</dbReference>
<dbReference type="PROSITE" id="PS50011">
    <property type="entry name" value="PROTEIN_KINASE_DOM"/>
    <property type="match status" value="1"/>
</dbReference>
<dbReference type="SMART" id="SM00220">
    <property type="entry name" value="S_TKc"/>
    <property type="match status" value="1"/>
</dbReference>
<name>A0A9W7G4L8_9STRA</name>
<keyword evidence="2" id="KW-0067">ATP-binding</keyword>
<dbReference type="PROSITE" id="PS00108">
    <property type="entry name" value="PROTEIN_KINASE_ST"/>
    <property type="match status" value="1"/>
</dbReference>
<proteinExistence type="predicted"/>
<dbReference type="InterPro" id="IPR001245">
    <property type="entry name" value="Ser-Thr/Tyr_kinase_cat_dom"/>
</dbReference>
<keyword evidence="6" id="KW-1185">Reference proteome</keyword>
<gene>
    <name evidence="5" type="ORF">TrCOL_g5739</name>
</gene>
<dbReference type="PANTHER" id="PTHR44329">
    <property type="entry name" value="SERINE/THREONINE-PROTEIN KINASE TNNI3K-RELATED"/>
    <property type="match status" value="1"/>
</dbReference>
<dbReference type="NCBIfam" id="TIGR02167">
    <property type="entry name" value="Liste_lipo_26"/>
    <property type="match status" value="5"/>
</dbReference>
<dbReference type="EMBL" id="BRYA01000022">
    <property type="protein sequence ID" value="GMI32762.1"/>
    <property type="molecule type" value="Genomic_DNA"/>
</dbReference>
<accession>A0A9W7G4L8</accession>
<dbReference type="InterPro" id="IPR011009">
    <property type="entry name" value="Kinase-like_dom_sf"/>
</dbReference>
<dbReference type="GO" id="GO:0004674">
    <property type="term" value="F:protein serine/threonine kinase activity"/>
    <property type="evidence" value="ECO:0007669"/>
    <property type="project" value="TreeGrafter"/>
</dbReference>
<evidence type="ECO:0000259" key="4">
    <source>
        <dbReference type="PROSITE" id="PS50011"/>
    </source>
</evidence>
<dbReference type="Pfam" id="PF07714">
    <property type="entry name" value="PK_Tyr_Ser-Thr"/>
    <property type="match status" value="1"/>
</dbReference>
<dbReference type="AlphaFoldDB" id="A0A9W7G4L8"/>
<keyword evidence="1" id="KW-0547">Nucleotide-binding</keyword>
<dbReference type="InterPro" id="IPR005046">
    <property type="entry name" value="DUF285"/>
</dbReference>
<dbReference type="Proteomes" id="UP001165065">
    <property type="component" value="Unassembled WGS sequence"/>
</dbReference>
<dbReference type="InterPro" id="IPR000719">
    <property type="entry name" value="Prot_kinase_dom"/>
</dbReference>
<evidence type="ECO:0000256" key="2">
    <source>
        <dbReference type="ARBA" id="ARBA00022840"/>
    </source>
</evidence>
<evidence type="ECO:0000313" key="5">
    <source>
        <dbReference type="EMBL" id="GMI32762.1"/>
    </source>
</evidence>
<evidence type="ECO:0000256" key="3">
    <source>
        <dbReference type="SAM" id="MobiDB-lite"/>
    </source>
</evidence>
<comment type="caution">
    <text evidence="5">The sequence shown here is derived from an EMBL/GenBank/DDBJ whole genome shotgun (WGS) entry which is preliminary data.</text>
</comment>
<sequence>MSSSVNGLSKVINDGVEYEILGEIHEVVESLESIVGGKSAANEEVRKASKLIKQVEGVIAPYNGKEVDKIVFFALQDVRESILILAKLITGTQKSYFITKMVFASTMKNKLVAASDDLHEALGSLTFASNIHSNERLKKRVAEERAAQEKHMRRQQAILDRKFAVKDGEISPDKYTFKTPDKPFARGGTAAAFIVEYEGEEHCAKVWDVSQVTMEEREKITKTFKRELAINSKLHCKHIVHVWGCTTSDPTKLVMLMELIENGDLRVMLDNKELSKTLTIKMKIRILRDIAEAMKYLYEQNPPIEHRDLKTPNVLLTADMRAKVSDFGLSKSDVTMNTATVMSLATSGGFKGTPQWSAPEILEEGISAFTEKADMYSFGVIMFEVLTGKRPWAGQGHPQIINKVCYKKERPSPLPKVSNQALIAIMQSAWAHDKKDRPTFAGVCEAFENMDEERKAKIEKLRKAYMERKAKERLEKERLEKERLEKERLKKKEAERKARKEREDKERKANIQPPPPTPAEAGNGFKFTSNEQLKKAAKEWVQDKDKAKGKYGKIEDWDVSEVTSFHELFEEASEFNEDLSRWDVSNVTSMYCAFKKCWAFNSDLSTWNTSNCTNMERMFEECWAFNSDLSTWNTSNCTEMRGMFYGCSAFNSDLSTWNTSNCTDMYGMFNGCSAFNSDLSMWNTSNCTNMNWMFQNATSFDSDLSQWDTSKVEYKHDMFKNATAMKASHKPQGVD</sequence>
<evidence type="ECO:0000256" key="1">
    <source>
        <dbReference type="ARBA" id="ARBA00022741"/>
    </source>
</evidence>
<dbReference type="SUPFAM" id="SSF141571">
    <property type="entry name" value="Pentapeptide repeat-like"/>
    <property type="match status" value="1"/>
</dbReference>
<evidence type="ECO:0000313" key="6">
    <source>
        <dbReference type="Proteomes" id="UP001165065"/>
    </source>
</evidence>
<organism evidence="5 6">
    <name type="scientific">Triparma columacea</name>
    <dbReference type="NCBI Taxonomy" id="722753"/>
    <lineage>
        <taxon>Eukaryota</taxon>
        <taxon>Sar</taxon>
        <taxon>Stramenopiles</taxon>
        <taxon>Ochrophyta</taxon>
        <taxon>Bolidophyceae</taxon>
        <taxon>Parmales</taxon>
        <taxon>Triparmaceae</taxon>
        <taxon>Triparma</taxon>
    </lineage>
</organism>
<feature type="domain" description="Protein kinase" evidence="4">
    <location>
        <begin position="178"/>
        <end position="450"/>
    </location>
</feature>
<dbReference type="Pfam" id="PF03382">
    <property type="entry name" value="DUF285"/>
    <property type="match status" value="1"/>
</dbReference>
<dbReference type="GO" id="GO:0005524">
    <property type="term" value="F:ATP binding"/>
    <property type="evidence" value="ECO:0007669"/>
    <property type="project" value="UniProtKB-KW"/>
</dbReference>
<dbReference type="SUPFAM" id="SSF56112">
    <property type="entry name" value="Protein kinase-like (PK-like)"/>
    <property type="match status" value="1"/>
</dbReference>
<dbReference type="InterPro" id="IPR008271">
    <property type="entry name" value="Ser/Thr_kinase_AS"/>
</dbReference>
<feature type="compositionally biased region" description="Basic and acidic residues" evidence="3">
    <location>
        <begin position="489"/>
        <end position="509"/>
    </location>
</feature>
<dbReference type="OrthoDB" id="197391at2759"/>
<dbReference type="Gene3D" id="1.10.510.10">
    <property type="entry name" value="Transferase(Phosphotransferase) domain 1"/>
    <property type="match status" value="1"/>
</dbReference>
<dbReference type="PANTHER" id="PTHR44329:SF298">
    <property type="entry name" value="MIXED LINEAGE KINASE DOMAIN-LIKE PROTEIN"/>
    <property type="match status" value="1"/>
</dbReference>
<protein>
    <recommendedName>
        <fullName evidence="4">Protein kinase domain-containing protein</fullName>
    </recommendedName>
</protein>